<protein>
    <recommendedName>
        <fullName evidence="4">GED domain-containing protein</fullName>
    </recommendedName>
</protein>
<proteinExistence type="predicted"/>
<evidence type="ECO:0000313" key="6">
    <source>
        <dbReference type="Proteomes" id="UP001480595"/>
    </source>
</evidence>
<dbReference type="Proteomes" id="UP001480595">
    <property type="component" value="Unassembled WGS sequence"/>
</dbReference>
<dbReference type="InterPro" id="IPR020850">
    <property type="entry name" value="GED_dom"/>
</dbReference>
<name>A0ABR1TST2_9PEZI</name>
<dbReference type="InterPro" id="IPR022812">
    <property type="entry name" value="Dynamin"/>
</dbReference>
<sequence>MAPETTKDLQSQDHKVLMDIIDGLRSKGVSRYIDLPQIVACGGQSSGKSSVLQAISGLSFPVGTNLTTTFATELVLRRTTETSEERCRVSIQPGKDHSDDQRKKLEAFGFSTTFDELDVGNVADRARDAMALTDAKRFCDDVLRIEVSGPTQPHLTIVDLPGLFTAGNRDQSREEGQLVKSLVRSYMKNPRSIILAVVSAKSQFAEQSVTDQTPYLSVRKMEEMYFKLAWNEDVDFRLGWHVVVNRDYHDRAISNTERDEKEVAFLSSGIWNSLPQSHKGVAALRTRLSEVLRDHIIAQLPRVVTDIEDGLRECTDRLERLGDARGEADEQRKYLLNASHRFSSLIRSAVYGSYGDSFFGNAREDEGYHKRLRAVLQNTLEDFAQDMRKNGQARDIIDFSVEGPEIEGQVSRSDYLAEVRRLMRRNRGCELPGTYNPLIITELFHEQCQPWADLVEKYSTRIISAVDSSVNSILSHVVDEETKDRLWMGHIGEALEKLKTVLRTKNSELLTSHETAHPITYNYYLTETVQKIEAKRYEKDLRRTLEQNFDTYAPGSEFRVSFNRIVDVLTSNRHADMGDFGAANAVDMSEAYYKVTLKRVVDDVAHLAVENCLTSKLPELFTPESVAELSDEDIKQLAAESEDTVAEREALLSKLDVLSKGLGGLKRLTRHHPPVQFGFRSSHGTSSEDEDSVDVEEKALSTSSSPSPRPDAVHLVREGTGPSCMAPVCQPSMVP</sequence>
<gene>
    <name evidence="5" type="ORF">PG994_011421</name>
</gene>
<dbReference type="Gene3D" id="3.40.50.300">
    <property type="entry name" value="P-loop containing nucleotide triphosphate hydrolases"/>
    <property type="match status" value="1"/>
</dbReference>
<comment type="caution">
    <text evidence="5">The sequence shown here is derived from an EMBL/GenBank/DDBJ whole genome shotgun (WGS) entry which is preliminary data.</text>
</comment>
<dbReference type="EMBL" id="JAQQWL010000011">
    <property type="protein sequence ID" value="KAK8049691.1"/>
    <property type="molecule type" value="Genomic_DNA"/>
</dbReference>
<dbReference type="InterPro" id="IPR001401">
    <property type="entry name" value="Dynamin_GTPase"/>
</dbReference>
<feature type="region of interest" description="Disordered" evidence="3">
    <location>
        <begin position="674"/>
        <end position="735"/>
    </location>
</feature>
<keyword evidence="6" id="KW-1185">Reference proteome</keyword>
<dbReference type="PRINTS" id="PR00195">
    <property type="entry name" value="DYNAMIN"/>
</dbReference>
<keyword evidence="2" id="KW-0342">GTP-binding</keyword>
<accession>A0ABR1TST2</accession>
<dbReference type="InterPro" id="IPR045063">
    <property type="entry name" value="Dynamin_N"/>
</dbReference>
<dbReference type="InterPro" id="IPR027417">
    <property type="entry name" value="P-loop_NTPase"/>
</dbReference>
<feature type="domain" description="GED" evidence="4">
    <location>
        <begin position="582"/>
        <end position="673"/>
    </location>
</feature>
<evidence type="ECO:0000259" key="4">
    <source>
        <dbReference type="PROSITE" id="PS51388"/>
    </source>
</evidence>
<dbReference type="RefSeq" id="XP_066711940.1">
    <property type="nucleotide sequence ID" value="XM_066862830.1"/>
</dbReference>
<evidence type="ECO:0000256" key="1">
    <source>
        <dbReference type="ARBA" id="ARBA00022741"/>
    </source>
</evidence>
<dbReference type="Pfam" id="PF00350">
    <property type="entry name" value="Dynamin_N"/>
    <property type="match status" value="1"/>
</dbReference>
<dbReference type="PANTHER" id="PTHR11566">
    <property type="entry name" value="DYNAMIN"/>
    <property type="match status" value="1"/>
</dbReference>
<dbReference type="PANTHER" id="PTHR11566:SF149">
    <property type="entry name" value="GTPASE, PUTATIVE (AFU_ORTHOLOGUE AFUA_6G11890)-RELATED"/>
    <property type="match status" value="1"/>
</dbReference>
<evidence type="ECO:0000256" key="2">
    <source>
        <dbReference type="ARBA" id="ARBA00023134"/>
    </source>
</evidence>
<dbReference type="CDD" id="cd08771">
    <property type="entry name" value="DLP_1"/>
    <property type="match status" value="1"/>
</dbReference>
<organism evidence="5 6">
    <name type="scientific">Apiospora phragmitis</name>
    <dbReference type="NCBI Taxonomy" id="2905665"/>
    <lineage>
        <taxon>Eukaryota</taxon>
        <taxon>Fungi</taxon>
        <taxon>Dikarya</taxon>
        <taxon>Ascomycota</taxon>
        <taxon>Pezizomycotina</taxon>
        <taxon>Sordariomycetes</taxon>
        <taxon>Xylariomycetidae</taxon>
        <taxon>Amphisphaeriales</taxon>
        <taxon>Apiosporaceae</taxon>
        <taxon>Apiospora</taxon>
    </lineage>
</organism>
<keyword evidence="1" id="KW-0547">Nucleotide-binding</keyword>
<dbReference type="PROSITE" id="PS51388">
    <property type="entry name" value="GED"/>
    <property type="match status" value="1"/>
</dbReference>
<dbReference type="InterPro" id="IPR000375">
    <property type="entry name" value="Dynamin_stalk"/>
</dbReference>
<dbReference type="SUPFAM" id="SSF52540">
    <property type="entry name" value="P-loop containing nucleoside triphosphate hydrolases"/>
    <property type="match status" value="1"/>
</dbReference>
<dbReference type="Pfam" id="PF01031">
    <property type="entry name" value="Dynamin_M"/>
    <property type="match status" value="1"/>
</dbReference>
<reference evidence="5 6" key="1">
    <citation type="submission" date="2023-01" db="EMBL/GenBank/DDBJ databases">
        <title>Analysis of 21 Apiospora genomes using comparative genomics revels a genus with tremendous synthesis potential of carbohydrate active enzymes and secondary metabolites.</title>
        <authorList>
            <person name="Sorensen T."/>
        </authorList>
    </citation>
    <scope>NUCLEOTIDE SEQUENCE [LARGE SCALE GENOMIC DNA]</scope>
    <source>
        <strain evidence="5 6">CBS 135458</strain>
    </source>
</reference>
<evidence type="ECO:0000256" key="3">
    <source>
        <dbReference type="SAM" id="MobiDB-lite"/>
    </source>
</evidence>
<dbReference type="SMART" id="SM00053">
    <property type="entry name" value="DYNc"/>
    <property type="match status" value="1"/>
</dbReference>
<evidence type="ECO:0000313" key="5">
    <source>
        <dbReference type="EMBL" id="KAK8049691.1"/>
    </source>
</evidence>
<dbReference type="GeneID" id="92095893"/>